<sequence>MGLERSAPSACGAGAGVRLAWLLTGLCSPTLWGPLEALQSLQGRGSRPAPYAGVWQGGALHRREEQRRRKARREALAAEILDKHPLQNRYRLGWGGGGLQLVPGEGLWHPPFIPACRSPPRVGPSSSALCCSPGCCPERVRGRGCVGPEGLGERGRGWVAGGGRGDVCSHCVGLGECGRGWVAGGGG</sequence>
<feature type="signal peptide" evidence="1">
    <location>
        <begin position="1"/>
        <end position="37"/>
    </location>
</feature>
<keyword evidence="3" id="KW-1185">Reference proteome</keyword>
<comment type="caution">
    <text evidence="2">The sequence shown here is derived from an EMBL/GenBank/DDBJ whole genome shotgun (WGS) entry which is preliminary data.</text>
</comment>
<gene>
    <name evidence="2" type="ORF">KIL84_016275</name>
</gene>
<evidence type="ECO:0000313" key="3">
    <source>
        <dbReference type="Proteomes" id="UP000827986"/>
    </source>
</evidence>
<name>A0A9D3WUW6_9SAUR</name>
<accession>A0A9D3WUW6</accession>
<dbReference type="AlphaFoldDB" id="A0A9D3WUW6"/>
<protein>
    <submittedName>
        <fullName evidence="2">Uncharacterized protein</fullName>
    </submittedName>
</protein>
<organism evidence="2 3">
    <name type="scientific">Mauremys mutica</name>
    <name type="common">yellowpond turtle</name>
    <dbReference type="NCBI Taxonomy" id="74926"/>
    <lineage>
        <taxon>Eukaryota</taxon>
        <taxon>Metazoa</taxon>
        <taxon>Chordata</taxon>
        <taxon>Craniata</taxon>
        <taxon>Vertebrata</taxon>
        <taxon>Euteleostomi</taxon>
        <taxon>Archelosauria</taxon>
        <taxon>Testudinata</taxon>
        <taxon>Testudines</taxon>
        <taxon>Cryptodira</taxon>
        <taxon>Durocryptodira</taxon>
        <taxon>Testudinoidea</taxon>
        <taxon>Geoemydidae</taxon>
        <taxon>Geoemydinae</taxon>
        <taxon>Mauremys</taxon>
    </lineage>
</organism>
<evidence type="ECO:0000313" key="2">
    <source>
        <dbReference type="EMBL" id="KAH1167103.1"/>
    </source>
</evidence>
<proteinExistence type="predicted"/>
<reference evidence="2" key="1">
    <citation type="submission" date="2021-09" db="EMBL/GenBank/DDBJ databases">
        <title>The genome of Mauremys mutica provides insights into the evolution of semi-aquatic lifestyle.</title>
        <authorList>
            <person name="Gong S."/>
            <person name="Gao Y."/>
        </authorList>
    </citation>
    <scope>NUCLEOTIDE SEQUENCE</scope>
    <source>
        <strain evidence="2">MM-2020</strain>
        <tissue evidence="2">Muscle</tissue>
    </source>
</reference>
<keyword evidence="1" id="KW-0732">Signal</keyword>
<dbReference type="EMBL" id="JAHDVG010000487">
    <property type="protein sequence ID" value="KAH1167103.1"/>
    <property type="molecule type" value="Genomic_DNA"/>
</dbReference>
<feature type="chain" id="PRO_5039667085" evidence="1">
    <location>
        <begin position="38"/>
        <end position="187"/>
    </location>
</feature>
<dbReference type="Proteomes" id="UP000827986">
    <property type="component" value="Unassembled WGS sequence"/>
</dbReference>
<evidence type="ECO:0000256" key="1">
    <source>
        <dbReference type="SAM" id="SignalP"/>
    </source>
</evidence>